<sequence>MSSVFLLFLARNIGSETRLKMDGGEYLTSMGNMDPTLSELAEEFTLGDIDDMLQFVSNQVDDFPDLFQDQTAPRGAKNSELGTPMQTSQTPQTLQTPGAASFQTSPPASLPLTAPQTPVQVSLPSVPAQFRTPPLLQPKPQLFAQIQPQQNQALLVQSQGLAVHSQALASQMQHQGVPVQTQAQRVMFTPGLTSGPQSPFIQSSIIYHQSPTSGFQVLHPQVQSIMTPHQFQPMTFQHQSVLTPSGQTIHTLATAPPTVQAVSQQVQQVPVLIHQPQIINMDSLVLTTLSPDGAQVLSSVRNTPGITTLNTPIQTAGLQLPTLMGGNILTTMPMVMGPGDKVPIKQLSPGTLLGGSIAWTGQEQGAGFGPGTVMKEGEKRTTHNVVEKRYRSSINDKIIELRDLVMGSDTKVHKSGVLGKAIDHIKQLKHVNQRLRQENLALKVASLNNKSPCLTEEAEVKAGGAVMSLPSSMADSCSPPQLSPYCTTSEPGSPLQRHLEQVKSEPDSPASVVVMDRSRLLLCAFTVFCLSLNPLPSLLGSGAQAGPSWDLAGAGQGSSRTISSLPNQTQSFAGWLWLLLPWAGAWALSCAGAAWGCVRVLCLWEPVTPLHSPRAVSFWRHCEQANLQLRRGEYTAAAASLRSGLSDLGRDLPASPVDLACSLSWNVIRYCLCCPAPLRWLCLQVGEGAESQASSRDAALAYHRLSQLQLTGHLLEHSSLWALSLSLGAVNLSESAHGRMSAAQRAEIYVTAAIALRTVLGLRPSCLPGYLLNCAESVAFPSDATPLPDRLHWLFTPLGKQFFLSCDWSVKFNNRERMYTSARDPADPTAQLHRCFCEKLLERAVHALAQPVSGPDADTSQEDAREFLGTLELMSSCSEESLLCPPPFPPPPSHNTAAAVDPVFRWWVSALRPAVHWLQGDVDQAVSSSLAETERMPEALRSLNHPLPKAVLQLCRAVQLSPLGGDGAPGCLSHCDRAGRHLRASVYVTHAQTGDWLNKGVELLVCDLLLTLRTIVWQRGGGPIGQPGPASSSQLAGFQTDLSSLRRLGQCFKQAQHKTLLHETTVRLMAGASPTRTHRLLEHSLRRRGHSPSETTEGDCVPGERERAHAILLACRHLPLLPAPGHRAHLLAEAKRTLVLDRARGGQQVLLRLSGGTTIAAS</sequence>
<evidence type="ECO:0000256" key="11">
    <source>
        <dbReference type="ARBA" id="ARBA00023098"/>
    </source>
</evidence>
<comment type="similarity">
    <text evidence="20">Belongs to the SREBP family.</text>
</comment>
<dbReference type="GO" id="GO:0005634">
    <property type="term" value="C:nucleus"/>
    <property type="evidence" value="ECO:0007669"/>
    <property type="project" value="UniProtKB-SubCell"/>
</dbReference>
<gene>
    <name evidence="27" type="ORF">AAFF_G00208230</name>
</gene>
<comment type="function">
    <text evidence="23">Precursor of the transcription factor form (Processed sterol regulatory element-binding protein 2), which is embedded in the endoplasmic reticulum membrane. Low sterol concentrations promote processing of this form, releasing the transcription factor form that translocates into the nucleus and activates transcription of genes involved in cholesterol biosynthesis.</text>
</comment>
<dbReference type="GO" id="GO:0045944">
    <property type="term" value="P:positive regulation of transcription by RNA polymerase II"/>
    <property type="evidence" value="ECO:0007669"/>
    <property type="project" value="TreeGrafter"/>
</dbReference>
<evidence type="ECO:0000256" key="24">
    <source>
        <dbReference type="SAM" id="Coils"/>
    </source>
</evidence>
<feature type="coiled-coil region" evidence="24">
    <location>
        <begin position="418"/>
        <end position="445"/>
    </location>
</feature>
<evidence type="ECO:0000256" key="25">
    <source>
        <dbReference type="SAM" id="MobiDB-lite"/>
    </source>
</evidence>
<feature type="domain" description="BHLH" evidence="26">
    <location>
        <begin position="378"/>
        <end position="428"/>
    </location>
</feature>
<evidence type="ECO:0000256" key="4">
    <source>
        <dbReference type="ARBA" id="ARBA00004653"/>
    </source>
</evidence>
<accession>A0AAD7RH17</accession>
<comment type="caution">
    <text evidence="27">The sequence shown here is derived from an EMBL/GenBank/DDBJ whole genome shotgun (WGS) entry which is preliminary data.</text>
</comment>
<organism evidence="27 28">
    <name type="scientific">Aldrovandia affinis</name>
    <dbReference type="NCBI Taxonomy" id="143900"/>
    <lineage>
        <taxon>Eukaryota</taxon>
        <taxon>Metazoa</taxon>
        <taxon>Chordata</taxon>
        <taxon>Craniata</taxon>
        <taxon>Vertebrata</taxon>
        <taxon>Euteleostomi</taxon>
        <taxon>Actinopterygii</taxon>
        <taxon>Neopterygii</taxon>
        <taxon>Teleostei</taxon>
        <taxon>Notacanthiformes</taxon>
        <taxon>Halosauridae</taxon>
        <taxon>Aldrovandia</taxon>
    </lineage>
</organism>
<evidence type="ECO:0000256" key="18">
    <source>
        <dbReference type="ARBA" id="ARBA00023242"/>
    </source>
</evidence>
<evidence type="ECO:0000256" key="12">
    <source>
        <dbReference type="ARBA" id="ARBA00023125"/>
    </source>
</evidence>
<dbReference type="PANTHER" id="PTHR46062">
    <property type="entry name" value="STEROL REGULATORY ELEMENT-BINDING PROTEIN"/>
    <property type="match status" value="1"/>
</dbReference>
<dbReference type="GO" id="GO:0012507">
    <property type="term" value="C:ER to Golgi transport vesicle membrane"/>
    <property type="evidence" value="ECO:0007669"/>
    <property type="project" value="UniProtKB-SubCell"/>
</dbReference>
<evidence type="ECO:0000256" key="20">
    <source>
        <dbReference type="ARBA" id="ARBA00038460"/>
    </source>
</evidence>
<dbReference type="GO" id="GO:0005789">
    <property type="term" value="C:endoplasmic reticulum membrane"/>
    <property type="evidence" value="ECO:0007669"/>
    <property type="project" value="UniProtKB-SubCell"/>
</dbReference>
<proteinExistence type="inferred from homology"/>
<keyword evidence="14" id="KW-0010">Activator</keyword>
<evidence type="ECO:0000256" key="9">
    <source>
        <dbReference type="ARBA" id="ARBA00023015"/>
    </source>
</evidence>
<evidence type="ECO:0000313" key="28">
    <source>
        <dbReference type="Proteomes" id="UP001221898"/>
    </source>
</evidence>
<dbReference type="GO" id="GO:0008203">
    <property type="term" value="P:cholesterol metabolic process"/>
    <property type="evidence" value="ECO:0007669"/>
    <property type="project" value="UniProtKB-KW"/>
</dbReference>
<dbReference type="GO" id="GO:0010886">
    <property type="term" value="P:positive regulation of cholesterol storage"/>
    <property type="evidence" value="ECO:0007669"/>
    <property type="project" value="TreeGrafter"/>
</dbReference>
<dbReference type="EMBL" id="JAINUG010000278">
    <property type="protein sequence ID" value="KAJ8384121.1"/>
    <property type="molecule type" value="Genomic_DNA"/>
</dbReference>
<keyword evidence="9" id="KW-0805">Transcription regulation</keyword>
<keyword evidence="13" id="KW-0472">Membrane</keyword>
<keyword evidence="18" id="KW-0539">Nucleus</keyword>
<name>A0AAD7RH17_9TELE</name>
<keyword evidence="19" id="KW-0968">Cytoplasmic vesicle</keyword>
<dbReference type="SMART" id="SM00353">
    <property type="entry name" value="HLH"/>
    <property type="match status" value="1"/>
</dbReference>
<dbReference type="InterPro" id="IPR036638">
    <property type="entry name" value="HLH_DNA-bd_sf"/>
</dbReference>
<dbReference type="GO" id="GO:0000978">
    <property type="term" value="F:RNA polymerase II cis-regulatory region sequence-specific DNA binding"/>
    <property type="evidence" value="ECO:0007669"/>
    <property type="project" value="TreeGrafter"/>
</dbReference>
<dbReference type="InterPro" id="IPR011598">
    <property type="entry name" value="bHLH_dom"/>
</dbReference>
<evidence type="ECO:0000256" key="10">
    <source>
        <dbReference type="ARBA" id="ARBA00023034"/>
    </source>
</evidence>
<dbReference type="AlphaFoldDB" id="A0AAD7RH17"/>
<keyword evidence="16" id="KW-1207">Sterol metabolism</keyword>
<keyword evidence="15" id="KW-0804">Transcription</keyword>
<keyword evidence="11" id="KW-0443">Lipid metabolism</keyword>
<keyword evidence="17" id="KW-0753">Steroid metabolism</keyword>
<evidence type="ECO:0000259" key="26">
    <source>
        <dbReference type="PROSITE" id="PS50888"/>
    </source>
</evidence>
<feature type="region of interest" description="Disordered" evidence="25">
    <location>
        <begin position="65"/>
        <end position="115"/>
    </location>
</feature>
<dbReference type="PANTHER" id="PTHR46062:SF3">
    <property type="entry name" value="STEROL REGULATORY ELEMENT-BINDING PROTEIN 2"/>
    <property type="match status" value="1"/>
</dbReference>
<dbReference type="Gene3D" id="4.10.280.10">
    <property type="entry name" value="Helix-loop-helix DNA-binding domain"/>
    <property type="match status" value="1"/>
</dbReference>
<evidence type="ECO:0000256" key="14">
    <source>
        <dbReference type="ARBA" id="ARBA00023159"/>
    </source>
</evidence>
<dbReference type="GO" id="GO:0000981">
    <property type="term" value="F:DNA-binding transcription factor activity, RNA polymerase II-specific"/>
    <property type="evidence" value="ECO:0007669"/>
    <property type="project" value="TreeGrafter"/>
</dbReference>
<evidence type="ECO:0000256" key="17">
    <source>
        <dbReference type="ARBA" id="ARBA00023221"/>
    </source>
</evidence>
<dbReference type="PROSITE" id="PS50888">
    <property type="entry name" value="BHLH"/>
    <property type="match status" value="1"/>
</dbReference>
<keyword evidence="7" id="KW-0256">Endoplasmic reticulum</keyword>
<keyword evidence="10" id="KW-0333">Golgi apparatus</keyword>
<evidence type="ECO:0000256" key="2">
    <source>
        <dbReference type="ARBA" id="ARBA00004477"/>
    </source>
</evidence>
<keyword evidence="6" id="KW-0812">Transmembrane</keyword>
<keyword evidence="8" id="KW-1133">Transmembrane helix</keyword>
<evidence type="ECO:0000256" key="23">
    <source>
        <dbReference type="ARBA" id="ARBA00045168"/>
    </source>
</evidence>
<reference evidence="27" key="1">
    <citation type="journal article" date="2023" name="Science">
        <title>Genome structures resolve the early diversification of teleost fishes.</title>
        <authorList>
            <person name="Parey E."/>
            <person name="Louis A."/>
            <person name="Montfort J."/>
            <person name="Bouchez O."/>
            <person name="Roques C."/>
            <person name="Iampietro C."/>
            <person name="Lluch J."/>
            <person name="Castinel A."/>
            <person name="Donnadieu C."/>
            <person name="Desvignes T."/>
            <person name="Floi Bucao C."/>
            <person name="Jouanno E."/>
            <person name="Wen M."/>
            <person name="Mejri S."/>
            <person name="Dirks R."/>
            <person name="Jansen H."/>
            <person name="Henkel C."/>
            <person name="Chen W.J."/>
            <person name="Zahm M."/>
            <person name="Cabau C."/>
            <person name="Klopp C."/>
            <person name="Thompson A.W."/>
            <person name="Robinson-Rechavi M."/>
            <person name="Braasch I."/>
            <person name="Lecointre G."/>
            <person name="Bobe J."/>
            <person name="Postlethwait J.H."/>
            <person name="Berthelot C."/>
            <person name="Roest Crollius H."/>
            <person name="Guiguen Y."/>
        </authorList>
    </citation>
    <scope>NUCLEOTIDE SEQUENCE</scope>
    <source>
        <strain evidence="27">NC1722</strain>
    </source>
</reference>
<evidence type="ECO:0000313" key="27">
    <source>
        <dbReference type="EMBL" id="KAJ8384121.1"/>
    </source>
</evidence>
<keyword evidence="24" id="KW-0175">Coiled coil</keyword>
<evidence type="ECO:0000256" key="1">
    <source>
        <dbReference type="ARBA" id="ARBA00004123"/>
    </source>
</evidence>
<dbReference type="SUPFAM" id="SSF47459">
    <property type="entry name" value="HLH, helix-loop-helix DNA-binding domain"/>
    <property type="match status" value="1"/>
</dbReference>
<keyword evidence="5" id="KW-0153">Cholesterol metabolism</keyword>
<evidence type="ECO:0000256" key="16">
    <source>
        <dbReference type="ARBA" id="ARBA00023166"/>
    </source>
</evidence>
<keyword evidence="28" id="KW-1185">Reference proteome</keyword>
<evidence type="ECO:0000256" key="3">
    <source>
        <dbReference type="ARBA" id="ARBA00004557"/>
    </source>
</evidence>
<dbReference type="GO" id="GO:0000139">
    <property type="term" value="C:Golgi membrane"/>
    <property type="evidence" value="ECO:0007669"/>
    <property type="project" value="UniProtKB-SubCell"/>
</dbReference>
<evidence type="ECO:0000256" key="6">
    <source>
        <dbReference type="ARBA" id="ARBA00022692"/>
    </source>
</evidence>
<comment type="subcellular location">
    <subcellularLocation>
        <location evidence="3">Cytoplasmic vesicle</location>
        <location evidence="3">COPII-coated vesicle membrane</location>
        <topology evidence="3">Multi-pass membrane protein</topology>
    </subcellularLocation>
    <subcellularLocation>
        <location evidence="2">Endoplasmic reticulum membrane</location>
        <topology evidence="2">Multi-pass membrane protein</topology>
    </subcellularLocation>
    <subcellularLocation>
        <location evidence="4">Golgi apparatus membrane</location>
        <topology evidence="4">Multi-pass membrane protein</topology>
    </subcellularLocation>
    <subcellularLocation>
        <location evidence="1">Nucleus</location>
    </subcellularLocation>
</comment>
<dbReference type="Pfam" id="PF00010">
    <property type="entry name" value="HLH"/>
    <property type="match status" value="1"/>
</dbReference>
<evidence type="ECO:0000256" key="8">
    <source>
        <dbReference type="ARBA" id="ARBA00022989"/>
    </source>
</evidence>
<evidence type="ECO:0000256" key="21">
    <source>
        <dbReference type="ARBA" id="ARBA00039750"/>
    </source>
</evidence>
<evidence type="ECO:0000256" key="22">
    <source>
        <dbReference type="ARBA" id="ARBA00042214"/>
    </source>
</evidence>
<dbReference type="GO" id="GO:0046983">
    <property type="term" value="F:protein dimerization activity"/>
    <property type="evidence" value="ECO:0007669"/>
    <property type="project" value="InterPro"/>
</dbReference>
<evidence type="ECO:0000256" key="13">
    <source>
        <dbReference type="ARBA" id="ARBA00023136"/>
    </source>
</evidence>
<feature type="compositionally biased region" description="Low complexity" evidence="25">
    <location>
        <begin position="83"/>
        <end position="97"/>
    </location>
</feature>
<evidence type="ECO:0000256" key="5">
    <source>
        <dbReference type="ARBA" id="ARBA00022548"/>
    </source>
</evidence>
<evidence type="ECO:0000256" key="19">
    <source>
        <dbReference type="ARBA" id="ARBA00023329"/>
    </source>
</evidence>
<evidence type="ECO:0000256" key="7">
    <source>
        <dbReference type="ARBA" id="ARBA00022824"/>
    </source>
</evidence>
<evidence type="ECO:0000256" key="15">
    <source>
        <dbReference type="ARBA" id="ARBA00023163"/>
    </source>
</evidence>
<protein>
    <recommendedName>
        <fullName evidence="21">Sterol regulatory element-binding protein 2</fullName>
    </recommendedName>
    <alternativeName>
        <fullName evidence="22">Sterol regulatory element-binding transcription factor 2</fullName>
    </alternativeName>
</protein>
<keyword evidence="12" id="KW-0238">DNA-binding</keyword>
<dbReference type="Proteomes" id="UP001221898">
    <property type="component" value="Unassembled WGS sequence"/>
</dbReference>